<dbReference type="PANTHER" id="PTHR46609:SF6">
    <property type="entry name" value="EXONUCLEASE, PHAGE-TYPE_RECB, C-TERMINAL DOMAIN-CONTAINING PROTEIN-RELATED"/>
    <property type="match status" value="1"/>
</dbReference>
<sequence length="228" mass="26028">MSLSSNCTVYENVPQRSEAWFKLRSGRLTASNFDRLLTPTGRKPCPKNMEWGPWGSLIMELCGSFLKPEEIVFEGNLHTDRGIILEPEAREEFCRLTGLTVKEVGFVLCKDGPVGCSPDGLIIDKQGNYIAGLEIKSPTSKIQIPRLLKGTLPNEHRQQVHGSMVVTGLRTWYFMSYCPGLRPLLLKVEWDEYTDRFKEALEEFKEEYRDKFDIIMPRIRPAIEGRAA</sequence>
<feature type="domain" description="YqaJ viral recombinase" evidence="1">
    <location>
        <begin position="20"/>
        <end position="169"/>
    </location>
</feature>
<organism evidence="2 3">
    <name type="scientific">Akkermansia muciniphila</name>
    <dbReference type="NCBI Taxonomy" id="239935"/>
    <lineage>
        <taxon>Bacteria</taxon>
        <taxon>Pseudomonadati</taxon>
        <taxon>Verrucomicrobiota</taxon>
        <taxon>Verrucomicrobiia</taxon>
        <taxon>Verrucomicrobiales</taxon>
        <taxon>Akkermansiaceae</taxon>
        <taxon>Akkermansia</taxon>
    </lineage>
</organism>
<dbReference type="CDD" id="cd22343">
    <property type="entry name" value="PDDEXK_lambda_exonuclease-like"/>
    <property type="match status" value="1"/>
</dbReference>
<name>A0A2N8HBY5_9BACT</name>
<dbReference type="InterPro" id="IPR051703">
    <property type="entry name" value="NF-kappa-B_Signaling_Reg"/>
</dbReference>
<dbReference type="AlphaFoldDB" id="A0A2N8HBY5"/>
<evidence type="ECO:0000313" key="3">
    <source>
        <dbReference type="Proteomes" id="UP000236000"/>
    </source>
</evidence>
<protein>
    <recommendedName>
        <fullName evidence="1">YqaJ viral recombinase domain-containing protein</fullName>
    </recommendedName>
</protein>
<accession>A0A2N8HBY5</accession>
<dbReference type="SUPFAM" id="SSF52980">
    <property type="entry name" value="Restriction endonuclease-like"/>
    <property type="match status" value="1"/>
</dbReference>
<proteinExistence type="predicted"/>
<evidence type="ECO:0000259" key="1">
    <source>
        <dbReference type="Pfam" id="PF09588"/>
    </source>
</evidence>
<comment type="caution">
    <text evidence="2">The sequence shown here is derived from an EMBL/GenBank/DDBJ whole genome shotgun (WGS) entry which is preliminary data.</text>
</comment>
<dbReference type="Proteomes" id="UP000236000">
    <property type="component" value="Unassembled WGS sequence"/>
</dbReference>
<dbReference type="PANTHER" id="PTHR46609">
    <property type="entry name" value="EXONUCLEASE, PHAGE-TYPE/RECB, C-TERMINAL DOMAIN-CONTAINING PROTEIN"/>
    <property type="match status" value="1"/>
</dbReference>
<dbReference type="Pfam" id="PF09588">
    <property type="entry name" value="YqaJ"/>
    <property type="match status" value="1"/>
</dbReference>
<evidence type="ECO:0000313" key="2">
    <source>
        <dbReference type="EMBL" id="PNC17362.1"/>
    </source>
</evidence>
<dbReference type="InterPro" id="IPR019080">
    <property type="entry name" value="YqaJ_viral_recombinase"/>
</dbReference>
<dbReference type="RefSeq" id="WP_102715841.1">
    <property type="nucleotide sequence ID" value="NZ_PJKA01000013.1"/>
</dbReference>
<dbReference type="InterPro" id="IPR011604">
    <property type="entry name" value="PDDEXK-like_dom_sf"/>
</dbReference>
<gene>
    <name evidence="2" type="ORF">CXU22_12180</name>
</gene>
<dbReference type="Gene3D" id="3.90.320.10">
    <property type="match status" value="1"/>
</dbReference>
<reference evidence="2 3" key="1">
    <citation type="journal article" date="2017" name="BMC Genomics">
        <title>Genome sequencing of 39 Akkermansia muciniphila isolates reveals its population structure, genomic and functional diverisity, and global distribution in mammalian gut microbiotas.</title>
        <authorList>
            <person name="Guo X."/>
            <person name="Li S."/>
            <person name="Zhang J."/>
            <person name="Wu F."/>
            <person name="Li X."/>
            <person name="Wu D."/>
            <person name="Zhang M."/>
            <person name="Ou Z."/>
            <person name="Jie Z."/>
            <person name="Yan Q."/>
            <person name="Li P."/>
            <person name="Yi J."/>
            <person name="Peng Y."/>
        </authorList>
    </citation>
    <scope>NUCLEOTIDE SEQUENCE [LARGE SCALE GENOMIC DNA]</scope>
    <source>
        <strain evidence="2 3">GP24</strain>
    </source>
</reference>
<dbReference type="InterPro" id="IPR011335">
    <property type="entry name" value="Restrct_endonuc-II-like"/>
</dbReference>
<dbReference type="OrthoDB" id="1245848at2"/>
<dbReference type="EMBL" id="PJKA01000013">
    <property type="protein sequence ID" value="PNC17362.1"/>
    <property type="molecule type" value="Genomic_DNA"/>
</dbReference>